<feature type="transmembrane region" description="Helical" evidence="1">
    <location>
        <begin position="43"/>
        <end position="69"/>
    </location>
</feature>
<proteinExistence type="predicted"/>
<keyword evidence="1" id="KW-0472">Membrane</keyword>
<dbReference type="KEGG" id="lao:AOX59_05270"/>
<organism evidence="2 3">
    <name type="scientific">Lentibacillus amyloliquefaciens</name>
    <dbReference type="NCBI Taxonomy" id="1472767"/>
    <lineage>
        <taxon>Bacteria</taxon>
        <taxon>Bacillati</taxon>
        <taxon>Bacillota</taxon>
        <taxon>Bacilli</taxon>
        <taxon>Bacillales</taxon>
        <taxon>Bacillaceae</taxon>
        <taxon>Lentibacillus</taxon>
    </lineage>
</organism>
<dbReference type="EMBL" id="CP013862">
    <property type="protein sequence ID" value="ALX48066.1"/>
    <property type="molecule type" value="Genomic_DNA"/>
</dbReference>
<dbReference type="AlphaFoldDB" id="A0A0U3W4C8"/>
<gene>
    <name evidence="2" type="ORF">AOX59_05270</name>
</gene>
<evidence type="ECO:0000313" key="3">
    <source>
        <dbReference type="Proteomes" id="UP000050331"/>
    </source>
</evidence>
<sequence length="120" mass="13599">MGGLLCKHSPEVRPARVILPERFTTSLAPSALLLLPAVNSPLAIIRIMIFIVLVILCMNLKSSMLLPLYHMNNTKRKYKMLFKKSGKNDTPNSFVELLGLFILLFEHAHIMITLIQRSIQ</sequence>
<keyword evidence="3" id="KW-1185">Reference proteome</keyword>
<feature type="transmembrane region" description="Helical" evidence="1">
    <location>
        <begin position="90"/>
        <end position="115"/>
    </location>
</feature>
<keyword evidence="1" id="KW-0812">Transmembrane</keyword>
<keyword evidence="1" id="KW-1133">Transmembrane helix</keyword>
<name>A0A0U3W4C8_9BACI</name>
<accession>A0A0U3W4C8</accession>
<evidence type="ECO:0000256" key="1">
    <source>
        <dbReference type="SAM" id="Phobius"/>
    </source>
</evidence>
<dbReference type="Proteomes" id="UP000050331">
    <property type="component" value="Chromosome"/>
</dbReference>
<evidence type="ECO:0000313" key="2">
    <source>
        <dbReference type="EMBL" id="ALX48066.1"/>
    </source>
</evidence>
<dbReference type="STRING" id="1472767.AOX59_05270"/>
<protein>
    <submittedName>
        <fullName evidence="2">Uncharacterized protein</fullName>
    </submittedName>
</protein>
<reference evidence="2 3" key="1">
    <citation type="submission" date="2016-01" db="EMBL/GenBank/DDBJ databases">
        <title>Complete genome sequence of strain Lentibacillus amyloliquefaciens LAM0015T isolated from saline sediment.</title>
        <authorList>
            <person name="Wang J.-L."/>
            <person name="He M.-X."/>
        </authorList>
    </citation>
    <scope>NUCLEOTIDE SEQUENCE [LARGE SCALE GENOMIC DNA]</scope>
    <source>
        <strain evidence="2 3">LAM0015</strain>
    </source>
</reference>